<feature type="signal peptide" evidence="2">
    <location>
        <begin position="1"/>
        <end position="18"/>
    </location>
</feature>
<keyword evidence="2" id="KW-0732">Signal</keyword>
<sequence length="154" mass="16409">MLTTVVLLALTAACSAGGGAGSGDGTSAPAPSKPPVPAGPGAEELVEDLRSGPGGEDLGEVRDNSSTCSNEAAGGDSHERDCRRLLVTDQVSVYEFPVDDVAVEWVNRYGEFHGEEWRRVDRFALVWNTPEQEAVPAERRDEITELVENRLGEG</sequence>
<evidence type="ECO:0000313" key="4">
    <source>
        <dbReference type="Proteomes" id="UP000538929"/>
    </source>
</evidence>
<feature type="region of interest" description="Disordered" evidence="1">
    <location>
        <begin position="16"/>
        <end position="79"/>
    </location>
</feature>
<evidence type="ECO:0008006" key="5">
    <source>
        <dbReference type="Google" id="ProtNLM"/>
    </source>
</evidence>
<evidence type="ECO:0000313" key="3">
    <source>
        <dbReference type="EMBL" id="MBB0245086.1"/>
    </source>
</evidence>
<evidence type="ECO:0000256" key="2">
    <source>
        <dbReference type="SAM" id="SignalP"/>
    </source>
</evidence>
<comment type="caution">
    <text evidence="3">The sequence shown here is derived from an EMBL/GenBank/DDBJ whole genome shotgun (WGS) entry which is preliminary data.</text>
</comment>
<protein>
    <recommendedName>
        <fullName evidence="5">DUF3558 domain-containing protein</fullName>
    </recommendedName>
</protein>
<proteinExistence type="predicted"/>
<dbReference type="Proteomes" id="UP000538929">
    <property type="component" value="Unassembled WGS sequence"/>
</dbReference>
<reference evidence="4" key="1">
    <citation type="submission" date="2019-10" db="EMBL/GenBank/DDBJ databases">
        <title>Streptomyces sp. nov., a novel actinobacterium isolated from alkaline environment.</title>
        <authorList>
            <person name="Golinska P."/>
        </authorList>
    </citation>
    <scope>NUCLEOTIDE SEQUENCE [LARGE SCALE GENOMIC DNA]</scope>
    <source>
        <strain evidence="4">DSM 42118</strain>
    </source>
</reference>
<dbReference type="AlphaFoldDB" id="A0A7W3TDZ8"/>
<evidence type="ECO:0000256" key="1">
    <source>
        <dbReference type="SAM" id="MobiDB-lite"/>
    </source>
</evidence>
<feature type="chain" id="PRO_5038669950" description="DUF3558 domain-containing protein" evidence="2">
    <location>
        <begin position="19"/>
        <end position="154"/>
    </location>
</feature>
<gene>
    <name evidence="3" type="ORF">FNQ90_13465</name>
</gene>
<dbReference type="RefSeq" id="WP_182606618.1">
    <property type="nucleotide sequence ID" value="NZ_VKHT01000388.1"/>
</dbReference>
<organism evidence="3 4">
    <name type="scientific">Streptomyces alkaliphilus</name>
    <dbReference type="NCBI Taxonomy" id="1472722"/>
    <lineage>
        <taxon>Bacteria</taxon>
        <taxon>Bacillati</taxon>
        <taxon>Actinomycetota</taxon>
        <taxon>Actinomycetes</taxon>
        <taxon>Kitasatosporales</taxon>
        <taxon>Streptomycetaceae</taxon>
        <taxon>Streptomyces</taxon>
    </lineage>
</organism>
<accession>A0A7W3TDZ8</accession>
<name>A0A7W3TDZ8_9ACTN</name>
<keyword evidence="4" id="KW-1185">Reference proteome</keyword>
<dbReference type="EMBL" id="VKHT01000388">
    <property type="protein sequence ID" value="MBB0245086.1"/>
    <property type="molecule type" value="Genomic_DNA"/>
</dbReference>